<dbReference type="AlphaFoldDB" id="A0A2H1X2Q5"/>
<protein>
    <submittedName>
        <fullName evidence="1">SFRICE_034035</fullName>
    </submittedName>
</protein>
<sequence>MLHPVKELTDHLREAGKQSPAPMDIRGVIRGEPIAIYLAQFQTLCYYREIFENPKKPNSLSDLGIEPKIPCPGKPTTSWWPVVTFRLIFLLHQN</sequence>
<gene>
    <name evidence="1" type="ORF">SFRICE_034035</name>
</gene>
<accession>A0A2H1X2Q5</accession>
<evidence type="ECO:0000313" key="1">
    <source>
        <dbReference type="EMBL" id="SOQ59640.1"/>
    </source>
</evidence>
<proteinExistence type="predicted"/>
<name>A0A2H1X2Q5_SPOFR</name>
<reference evidence="1" key="1">
    <citation type="submission" date="2016-07" db="EMBL/GenBank/DDBJ databases">
        <authorList>
            <person name="Bretaudeau A."/>
        </authorList>
    </citation>
    <scope>NUCLEOTIDE SEQUENCE</scope>
    <source>
        <strain evidence="1">Rice</strain>
        <tissue evidence="1">Whole body</tissue>
    </source>
</reference>
<organism evidence="1">
    <name type="scientific">Spodoptera frugiperda</name>
    <name type="common">Fall armyworm</name>
    <dbReference type="NCBI Taxonomy" id="7108"/>
    <lineage>
        <taxon>Eukaryota</taxon>
        <taxon>Metazoa</taxon>
        <taxon>Ecdysozoa</taxon>
        <taxon>Arthropoda</taxon>
        <taxon>Hexapoda</taxon>
        <taxon>Insecta</taxon>
        <taxon>Pterygota</taxon>
        <taxon>Neoptera</taxon>
        <taxon>Endopterygota</taxon>
        <taxon>Lepidoptera</taxon>
        <taxon>Glossata</taxon>
        <taxon>Ditrysia</taxon>
        <taxon>Noctuoidea</taxon>
        <taxon>Noctuidae</taxon>
        <taxon>Amphipyrinae</taxon>
        <taxon>Spodoptera</taxon>
    </lineage>
</organism>
<dbReference type="EMBL" id="ODYU01013025">
    <property type="protein sequence ID" value="SOQ59640.1"/>
    <property type="molecule type" value="Genomic_DNA"/>
</dbReference>